<keyword evidence="1" id="KW-0175">Coiled coil</keyword>
<reference evidence="3 4" key="1">
    <citation type="submission" date="2018-06" db="EMBL/GenBank/DDBJ databases">
        <authorList>
            <consortium name="Pathogen Informatics"/>
            <person name="Doyle S."/>
        </authorList>
    </citation>
    <scope>NUCLEOTIDE SEQUENCE [LARGE SCALE GENOMIC DNA]</scope>
    <source>
        <strain evidence="3 4">NCTC10723</strain>
    </source>
</reference>
<gene>
    <name evidence="3" type="ORF">NCTC10723_00041</name>
</gene>
<dbReference type="RefSeq" id="WP_115268201.1">
    <property type="nucleotide sequence ID" value="NZ_UGGU01000002.1"/>
</dbReference>
<keyword evidence="4" id="KW-1185">Reference proteome</keyword>
<dbReference type="EMBL" id="UGGU01000002">
    <property type="protein sequence ID" value="STO28730.1"/>
    <property type="molecule type" value="Genomic_DNA"/>
</dbReference>
<evidence type="ECO:0000256" key="2">
    <source>
        <dbReference type="SAM" id="MobiDB-lite"/>
    </source>
</evidence>
<dbReference type="AlphaFoldDB" id="A0A377GP25"/>
<feature type="region of interest" description="Disordered" evidence="2">
    <location>
        <begin position="83"/>
        <end position="104"/>
    </location>
</feature>
<protein>
    <recommendedName>
        <fullName evidence="5">Lipoprotein</fullName>
    </recommendedName>
</protein>
<dbReference type="PROSITE" id="PS51257">
    <property type="entry name" value="PROKAR_LIPOPROTEIN"/>
    <property type="match status" value="1"/>
</dbReference>
<proteinExistence type="predicted"/>
<evidence type="ECO:0000313" key="4">
    <source>
        <dbReference type="Proteomes" id="UP000255328"/>
    </source>
</evidence>
<feature type="coiled-coil region" evidence="1">
    <location>
        <begin position="34"/>
        <end position="61"/>
    </location>
</feature>
<name>A0A377GP25_9FUSO</name>
<evidence type="ECO:0008006" key="5">
    <source>
        <dbReference type="Google" id="ProtNLM"/>
    </source>
</evidence>
<evidence type="ECO:0000313" key="3">
    <source>
        <dbReference type="EMBL" id="STO28730.1"/>
    </source>
</evidence>
<sequence>MKKFLIGILTILTLTGCGSNFQYESKEEKKEFLIKLLQTEDKKLQQEYNDIIKDLESQNNEKALAQLRDWRDLYFSLSSRHGKEIDTSNKSSGLRNLLEGKNIE</sequence>
<organism evidence="3 4">
    <name type="scientific">Fusobacterium necrogenes</name>
    <dbReference type="NCBI Taxonomy" id="858"/>
    <lineage>
        <taxon>Bacteria</taxon>
        <taxon>Fusobacteriati</taxon>
        <taxon>Fusobacteriota</taxon>
        <taxon>Fusobacteriia</taxon>
        <taxon>Fusobacteriales</taxon>
        <taxon>Fusobacteriaceae</taxon>
        <taxon>Fusobacterium</taxon>
    </lineage>
</organism>
<dbReference type="Proteomes" id="UP000255328">
    <property type="component" value="Unassembled WGS sequence"/>
</dbReference>
<evidence type="ECO:0000256" key="1">
    <source>
        <dbReference type="SAM" id="Coils"/>
    </source>
</evidence>
<accession>A0A377GP25</accession>